<dbReference type="InterPro" id="IPR012337">
    <property type="entry name" value="RNaseH-like_sf"/>
</dbReference>
<dbReference type="KEGG" id="tva:4754336"/>
<reference evidence="1" key="2">
    <citation type="journal article" date="2007" name="Science">
        <title>Draft genome sequence of the sexually transmitted pathogen Trichomonas vaginalis.</title>
        <authorList>
            <person name="Carlton J.M."/>
            <person name="Hirt R.P."/>
            <person name="Silva J.C."/>
            <person name="Delcher A.L."/>
            <person name="Schatz M."/>
            <person name="Zhao Q."/>
            <person name="Wortman J.R."/>
            <person name="Bidwell S.L."/>
            <person name="Alsmark U.C.M."/>
            <person name="Besteiro S."/>
            <person name="Sicheritz-Ponten T."/>
            <person name="Noel C.J."/>
            <person name="Dacks J.B."/>
            <person name="Foster P.G."/>
            <person name="Simillion C."/>
            <person name="Van de Peer Y."/>
            <person name="Miranda-Saavedra D."/>
            <person name="Barton G.J."/>
            <person name="Westrop G.D."/>
            <person name="Mueller S."/>
            <person name="Dessi D."/>
            <person name="Fiori P.L."/>
            <person name="Ren Q."/>
            <person name="Paulsen I."/>
            <person name="Zhang H."/>
            <person name="Bastida-Corcuera F.D."/>
            <person name="Simoes-Barbosa A."/>
            <person name="Brown M.T."/>
            <person name="Hayes R.D."/>
            <person name="Mukherjee M."/>
            <person name="Okumura C.Y."/>
            <person name="Schneider R."/>
            <person name="Smith A.J."/>
            <person name="Vanacova S."/>
            <person name="Villalvazo M."/>
            <person name="Haas B.J."/>
            <person name="Pertea M."/>
            <person name="Feldblyum T.V."/>
            <person name="Utterback T.R."/>
            <person name="Shu C.L."/>
            <person name="Osoegawa K."/>
            <person name="de Jong P.J."/>
            <person name="Hrdy I."/>
            <person name="Horvathova L."/>
            <person name="Zubacova Z."/>
            <person name="Dolezal P."/>
            <person name="Malik S.B."/>
            <person name="Logsdon J.M. Jr."/>
            <person name="Henze K."/>
            <person name="Gupta A."/>
            <person name="Wang C.C."/>
            <person name="Dunne R.L."/>
            <person name="Upcroft J.A."/>
            <person name="Upcroft P."/>
            <person name="White O."/>
            <person name="Salzberg S.L."/>
            <person name="Tang P."/>
            <person name="Chiu C.-H."/>
            <person name="Lee Y.-S."/>
            <person name="Embley T.M."/>
            <person name="Coombs G.H."/>
            <person name="Mottram J.C."/>
            <person name="Tachezy J."/>
            <person name="Fraser-Liggett C.M."/>
            <person name="Johnson P.J."/>
        </authorList>
    </citation>
    <scope>NUCLEOTIDE SEQUENCE [LARGE SCALE GENOMIC DNA]</scope>
    <source>
        <strain evidence="1">G3</strain>
    </source>
</reference>
<proteinExistence type="predicted"/>
<dbReference type="SUPFAM" id="SSF53098">
    <property type="entry name" value="Ribonuclease H-like"/>
    <property type="match status" value="1"/>
</dbReference>
<dbReference type="EMBL" id="DS113753">
    <property type="protein sequence ID" value="EAX96563.1"/>
    <property type="molecule type" value="Genomic_DNA"/>
</dbReference>
<dbReference type="GO" id="GO:0003676">
    <property type="term" value="F:nucleic acid binding"/>
    <property type="evidence" value="ECO:0007669"/>
    <property type="project" value="InterPro"/>
</dbReference>
<dbReference type="VEuPathDB" id="TrichDB:TVAG_041650"/>
<keyword evidence="2" id="KW-1185">Reference proteome</keyword>
<protein>
    <recommendedName>
        <fullName evidence="3">3'-5' exonuclease domain-containing protein</fullName>
    </recommendedName>
</protein>
<evidence type="ECO:0000313" key="1">
    <source>
        <dbReference type="EMBL" id="EAX96563.1"/>
    </source>
</evidence>
<accession>A2FEV9</accession>
<gene>
    <name evidence="1" type="ORF">TVAG_041650</name>
</gene>
<dbReference type="RefSeq" id="XP_001309493.1">
    <property type="nucleotide sequence ID" value="XM_001309492.1"/>
</dbReference>
<dbReference type="VEuPathDB" id="TrichDB:TVAGG3_0702690"/>
<evidence type="ECO:0008006" key="3">
    <source>
        <dbReference type="Google" id="ProtNLM"/>
    </source>
</evidence>
<organism evidence="1 2">
    <name type="scientific">Trichomonas vaginalis (strain ATCC PRA-98 / G3)</name>
    <dbReference type="NCBI Taxonomy" id="412133"/>
    <lineage>
        <taxon>Eukaryota</taxon>
        <taxon>Metamonada</taxon>
        <taxon>Parabasalia</taxon>
        <taxon>Trichomonadida</taxon>
        <taxon>Trichomonadidae</taxon>
        <taxon>Trichomonas</taxon>
    </lineage>
</organism>
<dbReference type="Gene3D" id="3.30.420.10">
    <property type="entry name" value="Ribonuclease H-like superfamily/Ribonuclease H"/>
    <property type="match status" value="1"/>
</dbReference>
<dbReference type="InParanoid" id="A2FEV9"/>
<evidence type="ECO:0000313" key="2">
    <source>
        <dbReference type="Proteomes" id="UP000001542"/>
    </source>
</evidence>
<name>A2FEV9_TRIV3</name>
<dbReference type="Proteomes" id="UP000001542">
    <property type="component" value="Unassembled WGS sequence"/>
</dbReference>
<reference evidence="1" key="1">
    <citation type="submission" date="2006-10" db="EMBL/GenBank/DDBJ databases">
        <authorList>
            <person name="Amadeo P."/>
            <person name="Zhao Q."/>
            <person name="Wortman J."/>
            <person name="Fraser-Liggett C."/>
            <person name="Carlton J."/>
        </authorList>
    </citation>
    <scope>NUCLEOTIDE SEQUENCE</scope>
    <source>
        <strain evidence="1">G3</strain>
    </source>
</reference>
<dbReference type="AlphaFoldDB" id="A2FEV9"/>
<dbReference type="InterPro" id="IPR036397">
    <property type="entry name" value="RNaseH_sf"/>
</dbReference>
<sequence>MYPNSIHCDITGVDHKIVTATQNVEEFLTWVQKMIGEMCQGKRICVSLDCEGFNLGAIPNSLGLIQIAQCYADDVFDPNVETPIPLNIQPGFMVKIPNCPEVYDGLSALLTQDNIRIICFDFICDFASMTEVGIKINFENAFDTQTFGCKGTYFPNRSLKEVCENGNLCEEYDLCIEAIKQKKSFDFAKFTYECRNEIAPFEKMLSEDFWRYSCHDIVLTALAGISAITKYGTDNVIEYSKDKAKKFEEFQKQYGILAPSIAKNASFTASHVDQLKRSSKLKFAYSNFSRAWCIVQGYDMMDPDTKKSLKHPKEYFVECCENAAKFIEENAPKQ</sequence>